<evidence type="ECO:0000313" key="4">
    <source>
        <dbReference type="Proteomes" id="UP000247551"/>
    </source>
</evidence>
<feature type="domain" description="Reverse transcriptase" evidence="2">
    <location>
        <begin position="58"/>
        <end position="405"/>
    </location>
</feature>
<dbReference type="InterPro" id="IPR000477">
    <property type="entry name" value="RT_dom"/>
</dbReference>
<dbReference type="EMBL" id="QKLW01000007">
    <property type="protein sequence ID" value="PYF79890.1"/>
    <property type="molecule type" value="Genomic_DNA"/>
</dbReference>
<evidence type="ECO:0000256" key="1">
    <source>
        <dbReference type="ARBA" id="ARBA00034120"/>
    </source>
</evidence>
<keyword evidence="3" id="KW-0695">RNA-directed DNA polymerase</keyword>
<evidence type="ECO:0000313" key="3">
    <source>
        <dbReference type="EMBL" id="PYF79890.1"/>
    </source>
</evidence>
<protein>
    <submittedName>
        <fullName evidence="3">Reverse transcriptase (RNA-dependent DNA polymerase)</fullName>
    </submittedName>
</protein>
<comment type="similarity">
    <text evidence="1">Belongs to the bacterial reverse transcriptase family.</text>
</comment>
<reference evidence="3 4" key="1">
    <citation type="submission" date="2018-06" db="EMBL/GenBank/DDBJ databases">
        <title>Genomic Encyclopedia of Type Strains, Phase III (KMG-III): the genomes of soil and plant-associated and newly described type strains.</title>
        <authorList>
            <person name="Whitman W."/>
        </authorList>
    </citation>
    <scope>NUCLEOTIDE SEQUENCE [LARGE SCALE GENOMIC DNA]</scope>
    <source>
        <strain evidence="3 4">CECT 7730</strain>
    </source>
</reference>
<evidence type="ECO:0000259" key="2">
    <source>
        <dbReference type="PROSITE" id="PS50878"/>
    </source>
</evidence>
<dbReference type="PANTHER" id="PTHR34047">
    <property type="entry name" value="NUCLEAR INTRON MATURASE 1, MITOCHONDRIAL-RELATED"/>
    <property type="match status" value="1"/>
</dbReference>
<dbReference type="PROSITE" id="PS50878">
    <property type="entry name" value="RT_POL"/>
    <property type="match status" value="1"/>
</dbReference>
<name>A0A318UWQ8_9GAMM</name>
<sequence length="1281" mass="145660">MPVVNKHYEEISLKDEHLRDSLLMALAWKKCHQYIRTTNWYADNFELDLSALNLVQYCNKWVDSLAQPMEFSKLELVPAPKTSQWEFVETKLFDDIDQQAQPKKHNLTWQPKSDEKNHSTESLLKIRPLAHIPIREQSLMTLLMMGLANKVETAQGNPDTPFNDVHEKGVVSYGNRLYCQYQENGQASHSYGATTIYSKYFVDYRRFLERPYYFATQQLDEISRDERVYLIELDLSKFFDLIKRDLLITKIKGLIECTDHNSEFKCLDNLLSAFQHWEWTEDGAHAYKDLCKSDNVPIAPKGLPQGLVAAGFLSNVYMLEFDGQFQKYIGECFSENSLRLVDYCRYVDDIRLVVVGPKSFNGQDRISIVTKDVNKLVESLDCWKLLKLELNSEKTKVEIFHGRKVGVSKNIEEIQSRLSGPISLDEAENQIGQLESLLSLSNEVLVKAKDSSFPVNLLANIENKRFDVREDTLKRFAANKLVKVLNEMRHFTTQEPDDNGHLQPGDWDYLQERIARRFIVCWSYDPALVLLLKKGLELFPCTKLLEPVLQQLDTVMARKSEAKQIAVAEYCLSEVYRHAATTIHKKEKLAIPAHANVDDFFELLQATAAKHCQLKGDNKFSLLSEQARFLLLVRGDAKLATDFGDEKYDLIIKLQRGFRDIPLNDGVAGEDIAVSVLMASQICGLSKEFIRATSCLLEKLKSLPIFSDCIGLLIGQDKHLALSLIRHARGVKQSWHQASCVVELTKSLNIDTKPLAKSLDKIETKVSLLGLIIRDDNPFSNEIMALKLMQAALKNVDVLRKNAERSIDLADTKVKFLHFSPVVKKEAFDADLELTFKFKSKSKLDQMWGTFSSTVDDDIEILRSLGEFIRAALVGSQDWTAFGQTFHSRIGYRGIRTSAFKRQIGLMTTPESISGVGAQVSGWLTGLISKLLKWPGMSVNDHGYKWPVLWTVDAVAKLVDERLAILKQAYCTLSGMPSLLEKQTLDWSKDKKTLSVVMVQSKMPLKKDFSEFGLMLDDYKYRSKHRRHIASVAELVLKHLEAQNTDENKKFKKHCADLIVWPELAIHNDDLDVLVALSRKTKAIVFAGIGFITQAGIKGPNNCAVWIVPTKHQTSQREIIRLQGKHNMMEDEVRSKVEPWRPYQLLLELVHPAFKDEKGFVLTGSVCYDATDIALNADLRDKSNAYLVSALNKDVNTFDSMVEALHYHMYQHVILVNSGEFGGSFAKAPYKDAHQRLIAHVHGNNHISINTFEMNMFDFRRDGVGKSMQSKLDKKAAPAGV</sequence>
<gene>
    <name evidence="3" type="ORF">DFP75_10755</name>
</gene>
<dbReference type="PANTHER" id="PTHR34047:SF8">
    <property type="entry name" value="PROTEIN YKFC"/>
    <property type="match status" value="1"/>
</dbReference>
<keyword evidence="4" id="KW-1185">Reference proteome</keyword>
<dbReference type="CDD" id="cd01646">
    <property type="entry name" value="RT_Bac_retron_I"/>
    <property type="match status" value="1"/>
</dbReference>
<keyword evidence="3" id="KW-0808">Transferase</keyword>
<organism evidence="3 4">
    <name type="scientific">Marinomonas alcarazii</name>
    <dbReference type="NCBI Taxonomy" id="491949"/>
    <lineage>
        <taxon>Bacteria</taxon>
        <taxon>Pseudomonadati</taxon>
        <taxon>Pseudomonadota</taxon>
        <taxon>Gammaproteobacteria</taxon>
        <taxon>Oceanospirillales</taxon>
        <taxon>Oceanospirillaceae</taxon>
        <taxon>Marinomonas</taxon>
    </lineage>
</organism>
<comment type="caution">
    <text evidence="3">The sequence shown here is derived from an EMBL/GenBank/DDBJ whole genome shotgun (WGS) entry which is preliminary data.</text>
</comment>
<dbReference type="GO" id="GO:0003964">
    <property type="term" value="F:RNA-directed DNA polymerase activity"/>
    <property type="evidence" value="ECO:0007669"/>
    <property type="project" value="UniProtKB-KW"/>
</dbReference>
<dbReference type="RefSeq" id="WP_110576642.1">
    <property type="nucleotide sequence ID" value="NZ_QKLW01000007.1"/>
</dbReference>
<proteinExistence type="inferred from homology"/>
<dbReference type="Proteomes" id="UP000247551">
    <property type="component" value="Unassembled WGS sequence"/>
</dbReference>
<dbReference type="InterPro" id="IPR051083">
    <property type="entry name" value="GrpII_Intron_Splice-Mob/Def"/>
</dbReference>
<keyword evidence="3" id="KW-0548">Nucleotidyltransferase</keyword>
<dbReference type="Pfam" id="PF00078">
    <property type="entry name" value="RVT_1"/>
    <property type="match status" value="1"/>
</dbReference>
<accession>A0A318UWQ8</accession>